<organism evidence="1">
    <name type="scientific">marine metagenome</name>
    <dbReference type="NCBI Taxonomy" id="408172"/>
    <lineage>
        <taxon>unclassified sequences</taxon>
        <taxon>metagenomes</taxon>
        <taxon>ecological metagenomes</taxon>
    </lineage>
</organism>
<evidence type="ECO:0000313" key="1">
    <source>
        <dbReference type="EMBL" id="SVB88530.1"/>
    </source>
</evidence>
<sequence length="42" mass="4572">MNALPARIDTVALLGAARMRPTRQRQALAELFFGGGHRHVTA</sequence>
<gene>
    <name evidence="1" type="ORF">METZ01_LOCUS241384</name>
</gene>
<feature type="non-terminal residue" evidence="1">
    <location>
        <position position="42"/>
    </location>
</feature>
<feature type="non-terminal residue" evidence="1">
    <location>
        <position position="1"/>
    </location>
</feature>
<accession>A0A382HMK2</accession>
<dbReference type="EMBL" id="UINC01062174">
    <property type="protein sequence ID" value="SVB88530.1"/>
    <property type="molecule type" value="Genomic_DNA"/>
</dbReference>
<proteinExistence type="predicted"/>
<reference evidence="1" key="1">
    <citation type="submission" date="2018-05" db="EMBL/GenBank/DDBJ databases">
        <authorList>
            <person name="Lanie J.A."/>
            <person name="Ng W.-L."/>
            <person name="Kazmierczak K.M."/>
            <person name="Andrzejewski T.M."/>
            <person name="Davidsen T.M."/>
            <person name="Wayne K.J."/>
            <person name="Tettelin H."/>
            <person name="Glass J.I."/>
            <person name="Rusch D."/>
            <person name="Podicherti R."/>
            <person name="Tsui H.-C.T."/>
            <person name="Winkler M.E."/>
        </authorList>
    </citation>
    <scope>NUCLEOTIDE SEQUENCE</scope>
</reference>
<name>A0A382HMK2_9ZZZZ</name>
<dbReference type="AlphaFoldDB" id="A0A382HMK2"/>
<protein>
    <submittedName>
        <fullName evidence="1">Uncharacterized protein</fullName>
    </submittedName>
</protein>